<evidence type="ECO:0000256" key="1">
    <source>
        <dbReference type="SAM" id="MobiDB-lite"/>
    </source>
</evidence>
<evidence type="ECO:0000313" key="3">
    <source>
        <dbReference type="EMBL" id="OUD11649.1"/>
    </source>
</evidence>
<gene>
    <name evidence="3" type="ORF">TPSD3_16465</name>
</gene>
<evidence type="ECO:0000313" key="4">
    <source>
        <dbReference type="Proteomes" id="UP000194798"/>
    </source>
</evidence>
<dbReference type="AlphaFoldDB" id="A0A251X4L5"/>
<feature type="domain" description="GmrSD restriction endonucleases N-terminal" evidence="2">
    <location>
        <begin position="48"/>
        <end position="189"/>
    </location>
</feature>
<accession>A0A251X4L5</accession>
<dbReference type="PANTHER" id="PTHR39639">
    <property type="entry name" value="CHROMOSOME 16, WHOLE GENOME SHOTGUN SEQUENCE"/>
    <property type="match status" value="1"/>
</dbReference>
<dbReference type="RefSeq" id="WP_086489665.1">
    <property type="nucleotide sequence ID" value="NZ_MSLT01000024.1"/>
</dbReference>
<dbReference type="Pfam" id="PF03235">
    <property type="entry name" value="GmrSD_N"/>
    <property type="match status" value="1"/>
</dbReference>
<dbReference type="PANTHER" id="PTHR39639:SF1">
    <property type="entry name" value="DUF262 DOMAIN-CONTAINING PROTEIN"/>
    <property type="match status" value="1"/>
</dbReference>
<feature type="compositionally biased region" description="Acidic residues" evidence="1">
    <location>
        <begin position="8"/>
        <end position="22"/>
    </location>
</feature>
<dbReference type="Proteomes" id="UP000194798">
    <property type="component" value="Unassembled WGS sequence"/>
</dbReference>
<name>A0A251X4L5_9GAMM</name>
<comment type="caution">
    <text evidence="3">The sequence shown here is derived from an EMBL/GenBank/DDBJ whole genome shotgun (WGS) entry which is preliminary data.</text>
</comment>
<proteinExistence type="predicted"/>
<evidence type="ECO:0000259" key="2">
    <source>
        <dbReference type="Pfam" id="PF03235"/>
    </source>
</evidence>
<dbReference type="OrthoDB" id="8094406at2"/>
<reference evidence="3 4" key="1">
    <citation type="submission" date="2016-12" db="EMBL/GenBank/DDBJ databases">
        <title>Thioflexothrix psekupsii D3 genome sequencing and assembly.</title>
        <authorList>
            <person name="Fomenkov A."/>
            <person name="Vincze T."/>
            <person name="Grabovich M."/>
            <person name="Anton B.P."/>
            <person name="Dubinina G."/>
            <person name="Orlova M."/>
            <person name="Belousova E."/>
            <person name="Roberts R.J."/>
        </authorList>
    </citation>
    <scope>NUCLEOTIDE SEQUENCE [LARGE SCALE GENOMIC DNA]</scope>
    <source>
        <strain evidence="3">D3</strain>
    </source>
</reference>
<dbReference type="EMBL" id="MSLT01000024">
    <property type="protein sequence ID" value="OUD11649.1"/>
    <property type="molecule type" value="Genomic_DNA"/>
</dbReference>
<protein>
    <recommendedName>
        <fullName evidence="2">GmrSD restriction endonucleases N-terminal domain-containing protein</fullName>
    </recommendedName>
</protein>
<sequence length="379" mass="44045">MSHNESVNTEENELEQEEAEDEIFAGNKPLFDPKDIDIVSEQNSLSTIVSMIEDEAIDMNPDFQRSGDLWDNKIMSRLIESILLRLPLPVFYFDASDNSKWLIVDGLQRLSTLKKFMIDKTLKLTDLQIYTSLNDKGYDDLASDQRRAMARYQLITYLIKPGTPKEVKYDIFRRINTGGLKLTPQEIRHTLNQGKPANYLKELVEDNVFKTIVNMNDKRMQARELVLRYLAFSIFSYTDYPLRKKERIRNFTEFLDDAMEKLSSIDDNTLKMYKFNLQAALHTCNEIFGHQIFSKSIMGKEKNKKNPALFEVWTVLIARLSDEERKNLSQKKGSVCAEFADKLKNDDDFFSAISRSTLGATQIKKRFETIESIIRKYSV</sequence>
<dbReference type="InterPro" id="IPR004919">
    <property type="entry name" value="GmrSD_N"/>
</dbReference>
<feature type="region of interest" description="Disordered" evidence="1">
    <location>
        <begin position="1"/>
        <end position="22"/>
    </location>
</feature>
<keyword evidence="4" id="KW-1185">Reference proteome</keyword>
<organism evidence="3 4">
    <name type="scientific">Thioflexithrix psekupsensis</name>
    <dbReference type="NCBI Taxonomy" id="1570016"/>
    <lineage>
        <taxon>Bacteria</taxon>
        <taxon>Pseudomonadati</taxon>
        <taxon>Pseudomonadota</taxon>
        <taxon>Gammaproteobacteria</taxon>
        <taxon>Thiotrichales</taxon>
        <taxon>Thioflexithrix</taxon>
    </lineage>
</organism>